<organism evidence="2 3">
    <name type="scientific">Sphaceloma murrayae</name>
    <dbReference type="NCBI Taxonomy" id="2082308"/>
    <lineage>
        <taxon>Eukaryota</taxon>
        <taxon>Fungi</taxon>
        <taxon>Dikarya</taxon>
        <taxon>Ascomycota</taxon>
        <taxon>Pezizomycotina</taxon>
        <taxon>Dothideomycetes</taxon>
        <taxon>Dothideomycetidae</taxon>
        <taxon>Myriangiales</taxon>
        <taxon>Elsinoaceae</taxon>
        <taxon>Sphaceloma</taxon>
    </lineage>
</organism>
<evidence type="ECO:0000256" key="1">
    <source>
        <dbReference type="SAM" id="MobiDB-lite"/>
    </source>
</evidence>
<name>A0A2K1R2U9_9PEZI</name>
<feature type="compositionally biased region" description="Polar residues" evidence="1">
    <location>
        <begin position="294"/>
        <end position="303"/>
    </location>
</feature>
<dbReference type="AlphaFoldDB" id="A0A2K1R2U9"/>
<proteinExistence type="predicted"/>
<reference evidence="2 3" key="1">
    <citation type="submission" date="2017-06" db="EMBL/GenBank/DDBJ databases">
        <title>Draft genome sequence of a variant of Elsinoe murrayae.</title>
        <authorList>
            <person name="Cheng Q."/>
        </authorList>
    </citation>
    <scope>NUCLEOTIDE SEQUENCE [LARGE SCALE GENOMIC DNA]</scope>
    <source>
        <strain evidence="2 3">CQ-2017a</strain>
    </source>
</reference>
<protein>
    <submittedName>
        <fullName evidence="2">Tuberous sclerosis 1</fullName>
    </submittedName>
</protein>
<dbReference type="EMBL" id="NKHZ01000011">
    <property type="protein sequence ID" value="PNS21605.1"/>
    <property type="molecule type" value="Genomic_DNA"/>
</dbReference>
<dbReference type="STRING" id="2082308.A0A2K1R2U9"/>
<accession>A0A2K1R2U9</accession>
<dbReference type="OrthoDB" id="3556832at2759"/>
<feature type="compositionally biased region" description="Polar residues" evidence="1">
    <location>
        <begin position="594"/>
        <end position="608"/>
    </location>
</feature>
<comment type="caution">
    <text evidence="2">The sequence shown here is derived from an EMBL/GenBank/DDBJ whole genome shotgun (WGS) entry which is preliminary data.</text>
</comment>
<feature type="compositionally biased region" description="Low complexity" evidence="1">
    <location>
        <begin position="573"/>
        <end position="582"/>
    </location>
</feature>
<keyword evidence="3" id="KW-1185">Reference proteome</keyword>
<sequence length="608" mass="65288">MTKYNSAGVEVTLATIDLAASVPPRSERVSGRQRATADIQASETALNGAKGAREHIVLDQSGSPIRFISKEPAPFIIVEALREDSGSDLSKTSSTRAVVLTVDISKWCEVRRLNRDSAVKIEVFYNGDFAGSRFVPGGRKAEGTSQDAVQRFSGRRIERTSERPWTVMSTTTSEGSDSCITDDAQQQRWSAVAMALRIEAAHRGVNRWGEPSPVSQFLLDIADVPYPTFKHKTPESSTVPLGVIDVVVSLGSGKKHDTTAGYCDRPTRMEDKDYKTRNAVAPNILRRPRASRSLVIQGQQQQEPAPRDRPSSTTSTALLSGAEAGDELTLEVMLAQRGHDGHVALQPPKKRRRIEPDRTENPTHELEAGQTLIGPTSQPFPSAGLFISPETSGTFKDQSVATYITRHGAARGDLDHAATRAPIQDGQYLLNRVDASSIQASVIREAFDPAQRVGKAWTTPACALARFGVTKSVAPNKALRADTPQRQSPASGGGQNSIQPGADDSFTSLSSLGSTPKLTPPHPGPTAAGTYPVPLTTTAPEVPQANALLSGPPSQTGLISEVSEDTFDQMSGRMPSEPVRPSMRPPPKPLSSRDWQPSQLSANSVLTS</sequence>
<feature type="region of interest" description="Disordered" evidence="1">
    <location>
        <begin position="277"/>
        <end position="316"/>
    </location>
</feature>
<evidence type="ECO:0000313" key="3">
    <source>
        <dbReference type="Proteomes" id="UP000243797"/>
    </source>
</evidence>
<feature type="compositionally biased region" description="Basic and acidic residues" evidence="1">
    <location>
        <begin position="354"/>
        <end position="363"/>
    </location>
</feature>
<evidence type="ECO:0000313" key="2">
    <source>
        <dbReference type="EMBL" id="PNS21605.1"/>
    </source>
</evidence>
<gene>
    <name evidence="2" type="ORF">CAC42_964</name>
</gene>
<dbReference type="Proteomes" id="UP000243797">
    <property type="component" value="Unassembled WGS sequence"/>
</dbReference>
<dbReference type="InParanoid" id="A0A2K1R2U9"/>
<feature type="region of interest" description="Disordered" evidence="1">
    <location>
        <begin position="480"/>
        <end position="608"/>
    </location>
</feature>
<feature type="compositionally biased region" description="Polar residues" evidence="1">
    <location>
        <begin position="505"/>
        <end position="517"/>
    </location>
</feature>
<feature type="region of interest" description="Disordered" evidence="1">
    <location>
        <begin position="338"/>
        <end position="363"/>
    </location>
</feature>